<proteinExistence type="predicted"/>
<protein>
    <submittedName>
        <fullName evidence="1">Type II toxin-antitoxin system RelE/ParE family toxin</fullName>
    </submittedName>
</protein>
<name>A0ABY4TXP5_RICCR</name>
<organism evidence="1 2">
    <name type="scientific">Rickettsia conorii subsp. raoultii</name>
    <dbReference type="NCBI Taxonomy" id="369822"/>
    <lineage>
        <taxon>Bacteria</taxon>
        <taxon>Pseudomonadati</taxon>
        <taxon>Pseudomonadota</taxon>
        <taxon>Alphaproteobacteria</taxon>
        <taxon>Rickettsiales</taxon>
        <taxon>Rickettsiaceae</taxon>
        <taxon>Rickettsieae</taxon>
        <taxon>Rickettsia</taxon>
        <taxon>spotted fever group</taxon>
    </lineage>
</organism>
<dbReference type="EMBL" id="CP098324">
    <property type="protein sequence ID" value="URW77175.1"/>
    <property type="molecule type" value="Genomic_DNA"/>
</dbReference>
<gene>
    <name evidence="1" type="ORF">NBT09_03845</name>
</gene>
<evidence type="ECO:0000313" key="1">
    <source>
        <dbReference type="EMBL" id="URW77175.1"/>
    </source>
</evidence>
<keyword evidence="2" id="KW-1185">Reference proteome</keyword>
<reference evidence="1" key="1">
    <citation type="submission" date="2022-05" db="EMBL/GenBank/DDBJ databases">
        <title>Tracking Rickettsia raoultii infection dynamics in vivo by bioorthogonal metabolic labeling.</title>
        <authorList>
            <person name="Zhu D.-Y."/>
            <person name="Jia N."/>
            <person name="Li C."/>
            <person name="Zhang M.-Z."/>
            <person name="Liu H.-B."/>
            <person name="Cao W.-C."/>
        </authorList>
    </citation>
    <scope>NUCLEOTIDE SEQUENCE</scope>
    <source>
        <strain evidence="1">BIME</strain>
    </source>
</reference>
<dbReference type="Proteomes" id="UP001056268">
    <property type="component" value="Chromosome"/>
</dbReference>
<sequence>MSKKLISVVELPEFQKFAKNNLNEKECFEIIHYIAANPDQGDIIKGIGGIRKLRFALSSNNKGKSGSIRIIYFYYNENMPVFLITGFIKSKMENINHNSCNELKKLTEELVKLYVGRGKNE</sequence>
<accession>A0ABY4TXP5</accession>
<dbReference type="Pfam" id="PF06296">
    <property type="entry name" value="RelE"/>
    <property type="match status" value="1"/>
</dbReference>
<dbReference type="PIRSF" id="PIRSF039032">
    <property type="entry name" value="HigB-2"/>
    <property type="match status" value="1"/>
</dbReference>
<evidence type="ECO:0000313" key="2">
    <source>
        <dbReference type="Proteomes" id="UP001056268"/>
    </source>
</evidence>
<dbReference type="InterPro" id="IPR009387">
    <property type="entry name" value="HigB-2"/>
</dbReference>